<evidence type="ECO:0000256" key="3">
    <source>
        <dbReference type="PIRSR" id="PIRSR607837-1"/>
    </source>
</evidence>
<gene>
    <name evidence="4" type="ORF">SAMN04488522_106294</name>
</gene>
<dbReference type="GO" id="GO:0046872">
    <property type="term" value="F:metal ion binding"/>
    <property type="evidence" value="ECO:0007669"/>
    <property type="project" value="UniProtKB-KW"/>
</dbReference>
<keyword evidence="2 3" id="KW-0479">Metal-binding</keyword>
<keyword evidence="5" id="KW-1185">Reference proteome</keyword>
<feature type="binding site" evidence="3">
    <location>
        <position position="80"/>
    </location>
    <ligand>
        <name>a divalent metal cation</name>
        <dbReference type="ChEBI" id="CHEBI:60240"/>
    </ligand>
</feature>
<evidence type="ECO:0000256" key="1">
    <source>
        <dbReference type="ARBA" id="ARBA00008635"/>
    </source>
</evidence>
<feature type="binding site" evidence="3">
    <location>
        <position position="159"/>
    </location>
    <ligand>
        <name>a divalent metal cation</name>
        <dbReference type="ChEBI" id="CHEBI:60240"/>
    </ligand>
</feature>
<evidence type="ECO:0000313" key="4">
    <source>
        <dbReference type="EMBL" id="SHG62697.1"/>
    </source>
</evidence>
<dbReference type="SUPFAM" id="SSF109854">
    <property type="entry name" value="DinB/YfiT-like putative metalloenzymes"/>
    <property type="match status" value="1"/>
</dbReference>
<feature type="binding site" evidence="3">
    <location>
        <position position="163"/>
    </location>
    <ligand>
        <name>a divalent metal cation</name>
        <dbReference type="ChEBI" id="CHEBI:60240"/>
    </ligand>
</feature>
<accession>A0A1M5LCF9</accession>
<dbReference type="EMBL" id="FQUQ01000006">
    <property type="protein sequence ID" value="SHG62697.1"/>
    <property type="molecule type" value="Genomic_DNA"/>
</dbReference>
<comment type="similarity">
    <text evidence="1">Belongs to the DinB family.</text>
</comment>
<organism evidence="4 5">
    <name type="scientific">Pedobacter caeni</name>
    <dbReference type="NCBI Taxonomy" id="288992"/>
    <lineage>
        <taxon>Bacteria</taxon>
        <taxon>Pseudomonadati</taxon>
        <taxon>Bacteroidota</taxon>
        <taxon>Sphingobacteriia</taxon>
        <taxon>Sphingobacteriales</taxon>
        <taxon>Sphingobacteriaceae</taxon>
        <taxon>Pedobacter</taxon>
    </lineage>
</organism>
<dbReference type="Gene3D" id="1.20.120.450">
    <property type="entry name" value="dinb family like domain"/>
    <property type="match status" value="1"/>
</dbReference>
<dbReference type="InterPro" id="IPR034660">
    <property type="entry name" value="DinB/YfiT-like"/>
</dbReference>
<dbReference type="InterPro" id="IPR007837">
    <property type="entry name" value="DinB"/>
</dbReference>
<dbReference type="AlphaFoldDB" id="A0A1M5LCF9"/>
<evidence type="ECO:0000256" key="2">
    <source>
        <dbReference type="ARBA" id="ARBA00022723"/>
    </source>
</evidence>
<reference evidence="5" key="1">
    <citation type="submission" date="2016-11" db="EMBL/GenBank/DDBJ databases">
        <authorList>
            <person name="Varghese N."/>
            <person name="Submissions S."/>
        </authorList>
    </citation>
    <scope>NUCLEOTIDE SEQUENCE [LARGE SCALE GENOMIC DNA]</scope>
    <source>
        <strain evidence="5">DSM 16990</strain>
    </source>
</reference>
<name>A0A1M5LCF9_9SPHI</name>
<protein>
    <submittedName>
        <fullName evidence="4">Uncharacterized damage-inducible protein DinB (Forms a four-helix bundle)</fullName>
    </submittedName>
</protein>
<dbReference type="STRING" id="288992.SAMN04488522_106294"/>
<dbReference type="Proteomes" id="UP000184287">
    <property type="component" value="Unassembled WGS sequence"/>
</dbReference>
<sequence length="198" mass="23103">MGINADYILRNQFLFEGLRKSLHLRITQNLRIMYRSIEDFLTTRKEEESNTVKLFSNLTEETKSVKIHENVRSLERLAWHITQTLTEMGKNAGLFETDLLHELPVPATLPELIETYINYNTLLMRTVRLKWTDSNLDDLVNMYGEEWKKGKILSILIAHESHHRSQMTIVMRMLGLPVPGIYGPSKEEWIAFGMPPMD</sequence>
<proteinExistence type="inferred from homology"/>
<evidence type="ECO:0000313" key="5">
    <source>
        <dbReference type="Proteomes" id="UP000184287"/>
    </source>
</evidence>
<dbReference type="Pfam" id="PF05163">
    <property type="entry name" value="DinB"/>
    <property type="match status" value="1"/>
</dbReference>